<dbReference type="SUPFAM" id="SSF53474">
    <property type="entry name" value="alpha/beta-Hydrolases"/>
    <property type="match status" value="1"/>
</dbReference>
<dbReference type="GO" id="GO:0008474">
    <property type="term" value="F:palmitoyl-(protein) hydrolase activity"/>
    <property type="evidence" value="ECO:0007669"/>
    <property type="project" value="TreeGrafter"/>
</dbReference>
<gene>
    <name evidence="2" type="primary">Contig12960.g13820</name>
    <name evidence="2" type="ORF">STYLEM_16963</name>
</gene>
<evidence type="ECO:0000313" key="2">
    <source>
        <dbReference type="EMBL" id="CDW87850.1"/>
    </source>
</evidence>
<feature type="compositionally biased region" description="Polar residues" evidence="1">
    <location>
        <begin position="10"/>
        <end position="20"/>
    </location>
</feature>
<accession>A0A078AZI5</accession>
<dbReference type="OrthoDB" id="288896at2759"/>
<dbReference type="InParanoid" id="A0A078AZI5"/>
<evidence type="ECO:0000256" key="1">
    <source>
        <dbReference type="SAM" id="MobiDB-lite"/>
    </source>
</evidence>
<dbReference type="AlphaFoldDB" id="A0A078AZI5"/>
<keyword evidence="3" id="KW-1185">Reference proteome</keyword>
<name>A0A078AZI5_STYLE</name>
<feature type="region of interest" description="Disordered" evidence="1">
    <location>
        <begin position="1"/>
        <end position="20"/>
    </location>
</feature>
<dbReference type="Proteomes" id="UP000039865">
    <property type="component" value="Unassembled WGS sequence"/>
</dbReference>
<organism evidence="2 3">
    <name type="scientific">Stylonychia lemnae</name>
    <name type="common">Ciliate</name>
    <dbReference type="NCBI Taxonomy" id="5949"/>
    <lineage>
        <taxon>Eukaryota</taxon>
        <taxon>Sar</taxon>
        <taxon>Alveolata</taxon>
        <taxon>Ciliophora</taxon>
        <taxon>Intramacronucleata</taxon>
        <taxon>Spirotrichea</taxon>
        <taxon>Stichotrichia</taxon>
        <taxon>Sporadotrichida</taxon>
        <taxon>Oxytrichidae</taxon>
        <taxon>Stylonychinae</taxon>
        <taxon>Stylonychia</taxon>
    </lineage>
</organism>
<dbReference type="InterPro" id="IPR029058">
    <property type="entry name" value="AB_hydrolase_fold"/>
</dbReference>
<sequence>MKLKRALPKKSNSLNNSQQIQPSNKIELYKHSRKLNFSINSYRVHNFRSNGSLTTFLDGQVNERFGIEFSRILEKTYYIIKENMLEPISQQNQEQQESKIFIFNQSIMSTCELISLYSNINTQCIEEGKRIKKRANRYLVKLTKILIEIKNTLQQIKIRVPSDHLNIGDFGEHLMVSFWMVYASEEITEISTQVIYAMPNLPRIVLEDQTVHQMDHLLELITDFKKTVELGSKPCKCCCRRTSCWFFYNGIFGTLQQMRFILEKNFDGRHFMIKSHYDDTLIDAMFFPASTEKTLVKDELQKSMIKPQYLTMPTVIMCNPNAFFYQHMVSQPNAFWLNFFLKKGINVIGWNYRGYGSTKGTPTPYNIKIDGESVLLFLINELQLQGKLGVYGRSLGGVVACHIAATFPQKIELLMADRTFGSLKNLSLRKFVGGGTSGLFDIITFQWQSNNHVNYANVNILSKPIQAKCFKIATCDPKDEVVDEYSSKRDEFFRNLCLTFVIENYFFNIRQEKRNMIDTSAKDQKSRQKAYQVKGKNGKQTDMMDINLEENFFNINFSNKGTITSTDHKSGTSASAASSKLNSKNFSKFKSKILSENELNFDMMIKLIKQEQSCFSEAIIERLRILILLLNEFSGGITKLGSVCSYNRMQQKNDFEVYTYRLIQFRFFWVNYFVWDLVMKLGMHHKSSSYRPKEKNQRAIMDQLTSEENSTQLNDFLNLLMTNLNEKFEKLYEFLIELVRTNKVSYEHIGYLVPLKCGHKGRPNRAEEKLLENVLRESNFVYNPFLNRFVSEADKARQEQALVIEIEQVRVESMSEQKKHKKVQNNKLTGKELDDIQLEIEEEDKDNSKGGAFNINNIEEYDSTHKKQNLYGENSLTKVARVHKNANMSRTMSNMHISDDNFDVAKIANYQMEIPREMSYNEDMNLSGFKNKLKIRRV</sequence>
<dbReference type="GO" id="GO:0016020">
    <property type="term" value="C:membrane"/>
    <property type="evidence" value="ECO:0007669"/>
    <property type="project" value="TreeGrafter"/>
</dbReference>
<dbReference type="EMBL" id="CCKQ01015989">
    <property type="protein sequence ID" value="CDW87850.1"/>
    <property type="molecule type" value="Genomic_DNA"/>
</dbReference>
<evidence type="ECO:0008006" key="4">
    <source>
        <dbReference type="Google" id="ProtNLM"/>
    </source>
</evidence>
<dbReference type="PANTHER" id="PTHR12277">
    <property type="entry name" value="ALPHA/BETA HYDROLASE DOMAIN-CONTAINING PROTEIN"/>
    <property type="match status" value="1"/>
</dbReference>
<dbReference type="Gene3D" id="3.40.50.1820">
    <property type="entry name" value="alpha/beta hydrolase"/>
    <property type="match status" value="1"/>
</dbReference>
<protein>
    <recommendedName>
        <fullName evidence="4">Serine aminopeptidase S33 domain-containing protein</fullName>
    </recommendedName>
</protein>
<proteinExistence type="predicted"/>
<dbReference type="PANTHER" id="PTHR12277:SF81">
    <property type="entry name" value="PROTEIN ABHD13"/>
    <property type="match status" value="1"/>
</dbReference>
<reference evidence="2 3" key="1">
    <citation type="submission" date="2014-06" db="EMBL/GenBank/DDBJ databases">
        <authorList>
            <person name="Swart Estienne"/>
        </authorList>
    </citation>
    <scope>NUCLEOTIDE SEQUENCE [LARGE SCALE GENOMIC DNA]</scope>
    <source>
        <strain evidence="2 3">130c</strain>
    </source>
</reference>
<evidence type="ECO:0000313" key="3">
    <source>
        <dbReference type="Proteomes" id="UP000039865"/>
    </source>
</evidence>